<gene>
    <name evidence="3" type="ORF">C7446_1799</name>
</gene>
<comment type="catalytic activity">
    <reaction evidence="2">
        <text>D-glyceraldehyde 3-phosphate = dihydroxyacetone phosphate</text>
        <dbReference type="Rhea" id="RHEA:18585"/>
        <dbReference type="ChEBI" id="CHEBI:57642"/>
        <dbReference type="ChEBI" id="CHEBI:59776"/>
        <dbReference type="EC" id="5.3.1.1"/>
    </reaction>
</comment>
<dbReference type="GO" id="GO:0005829">
    <property type="term" value="C:cytosol"/>
    <property type="evidence" value="ECO:0007669"/>
    <property type="project" value="TreeGrafter"/>
</dbReference>
<evidence type="ECO:0000313" key="3">
    <source>
        <dbReference type="EMBL" id="RKR03278.1"/>
    </source>
</evidence>
<dbReference type="OrthoDB" id="9809429at2"/>
<dbReference type="GO" id="GO:0019563">
    <property type="term" value="P:glycerol catabolic process"/>
    <property type="evidence" value="ECO:0007669"/>
    <property type="project" value="TreeGrafter"/>
</dbReference>
<sequence length="255" mass="27287">MTSAPSCLGTSLKMYFGYHETLAWCRSIAELARRHPVVTSHSVDLFVLPSFPLLEPALEIFRDSGVGVGAQDLHWEDHGAFTGEVSGALLAEMGCRYVEVGHAERRRLFGEDEAVVTAKTTAAIRNGLTPILCIGEAESGPAGDAAAECIRQVDSAVSGLTGAQHDQNLIVAYEPHWAIGASEPASAEHIGEVCARLREHLSSRTATRVIYGGSAGPGLLTRLSGQLDGLFLGRFVHDPDAFGRMLDETRALHRG</sequence>
<comment type="pathway">
    <text evidence="2">Carbohydrate biosynthesis; gluconeogenesis.</text>
</comment>
<dbReference type="AlphaFoldDB" id="A0A420WVX5"/>
<proteinExistence type="inferred from homology"/>
<keyword evidence="1 2" id="KW-0413">Isomerase</keyword>
<dbReference type="GO" id="GO:0004807">
    <property type="term" value="F:triose-phosphate isomerase activity"/>
    <property type="evidence" value="ECO:0007669"/>
    <property type="project" value="UniProtKB-EC"/>
</dbReference>
<dbReference type="CDD" id="cd00311">
    <property type="entry name" value="TIM"/>
    <property type="match status" value="1"/>
</dbReference>
<dbReference type="PANTHER" id="PTHR21139:SF2">
    <property type="entry name" value="TRIOSEPHOSPHATE ISOMERASE"/>
    <property type="match status" value="1"/>
</dbReference>
<dbReference type="PANTHER" id="PTHR21139">
    <property type="entry name" value="TRIOSEPHOSPHATE ISOMERASE"/>
    <property type="match status" value="1"/>
</dbReference>
<dbReference type="GO" id="GO:0006096">
    <property type="term" value="P:glycolytic process"/>
    <property type="evidence" value="ECO:0007669"/>
    <property type="project" value="UniProtKB-UniPathway"/>
</dbReference>
<organism evidence="3 4">
    <name type="scientific">Kushneria sinocarnis</name>
    <dbReference type="NCBI Taxonomy" id="595502"/>
    <lineage>
        <taxon>Bacteria</taxon>
        <taxon>Pseudomonadati</taxon>
        <taxon>Pseudomonadota</taxon>
        <taxon>Gammaproteobacteria</taxon>
        <taxon>Oceanospirillales</taxon>
        <taxon>Halomonadaceae</taxon>
        <taxon>Kushneria</taxon>
    </lineage>
</organism>
<dbReference type="GO" id="GO:0046166">
    <property type="term" value="P:glyceraldehyde-3-phosphate biosynthetic process"/>
    <property type="evidence" value="ECO:0007669"/>
    <property type="project" value="TreeGrafter"/>
</dbReference>
<keyword evidence="4" id="KW-1185">Reference proteome</keyword>
<dbReference type="UniPathway" id="UPA00138"/>
<dbReference type="SUPFAM" id="SSF51351">
    <property type="entry name" value="Triosephosphate isomerase (TIM)"/>
    <property type="match status" value="1"/>
</dbReference>
<dbReference type="InterPro" id="IPR000652">
    <property type="entry name" value="Triosephosphate_isomerase"/>
</dbReference>
<comment type="subunit">
    <text evidence="2">Homodimer.</text>
</comment>
<dbReference type="InterPro" id="IPR013785">
    <property type="entry name" value="Aldolase_TIM"/>
</dbReference>
<comment type="pathway">
    <text evidence="2">Carbohydrate degradation; glycolysis; D-glyceraldehyde 3-phosphate from glycerone phosphate: step 1/1.</text>
</comment>
<dbReference type="InterPro" id="IPR035990">
    <property type="entry name" value="TIM_sf"/>
</dbReference>
<accession>A0A420WVX5</accession>
<evidence type="ECO:0000256" key="1">
    <source>
        <dbReference type="ARBA" id="ARBA00023235"/>
    </source>
</evidence>
<comment type="similarity">
    <text evidence="2">Belongs to the triosephosphate isomerase family.</text>
</comment>
<name>A0A420WVX5_9GAMM</name>
<protein>
    <recommendedName>
        <fullName evidence="2">Triosephosphate isomerase</fullName>
        <ecNumber evidence="2">5.3.1.1</ecNumber>
    </recommendedName>
</protein>
<comment type="caution">
    <text evidence="3">The sequence shown here is derived from an EMBL/GenBank/DDBJ whole genome shotgun (WGS) entry which is preliminary data.</text>
</comment>
<comment type="subcellular location">
    <subcellularLocation>
        <location evidence="2">Cytoplasm</location>
    </subcellularLocation>
</comment>
<dbReference type="Pfam" id="PF00121">
    <property type="entry name" value="TIM"/>
    <property type="match status" value="1"/>
</dbReference>
<dbReference type="Proteomes" id="UP000281975">
    <property type="component" value="Unassembled WGS sequence"/>
</dbReference>
<dbReference type="GO" id="GO:0006094">
    <property type="term" value="P:gluconeogenesis"/>
    <property type="evidence" value="ECO:0007669"/>
    <property type="project" value="UniProtKB-UniPathway"/>
</dbReference>
<dbReference type="PROSITE" id="PS51440">
    <property type="entry name" value="TIM_2"/>
    <property type="match status" value="1"/>
</dbReference>
<dbReference type="Gene3D" id="3.20.20.70">
    <property type="entry name" value="Aldolase class I"/>
    <property type="match status" value="1"/>
</dbReference>
<keyword evidence="2" id="KW-0312">Gluconeogenesis</keyword>
<evidence type="ECO:0000256" key="2">
    <source>
        <dbReference type="RuleBase" id="RU363013"/>
    </source>
</evidence>
<keyword evidence="2" id="KW-0324">Glycolysis</keyword>
<evidence type="ECO:0000313" key="4">
    <source>
        <dbReference type="Proteomes" id="UP000281975"/>
    </source>
</evidence>
<keyword evidence="2" id="KW-0963">Cytoplasm</keyword>
<dbReference type="UniPathway" id="UPA00109">
    <property type="reaction ID" value="UER00189"/>
</dbReference>
<reference evidence="3 4" key="1">
    <citation type="submission" date="2018-10" db="EMBL/GenBank/DDBJ databases">
        <title>Genomic Encyclopedia of Type Strains, Phase IV (KMG-IV): sequencing the most valuable type-strain genomes for metagenomic binning, comparative biology and taxonomic classification.</title>
        <authorList>
            <person name="Goeker M."/>
        </authorList>
    </citation>
    <scope>NUCLEOTIDE SEQUENCE [LARGE SCALE GENOMIC DNA]</scope>
    <source>
        <strain evidence="3 4">DSM 23229</strain>
    </source>
</reference>
<dbReference type="EC" id="5.3.1.1" evidence="2"/>
<dbReference type="RefSeq" id="WP_121172764.1">
    <property type="nucleotide sequence ID" value="NZ_RBIN01000005.1"/>
</dbReference>
<dbReference type="EMBL" id="RBIN01000005">
    <property type="protein sequence ID" value="RKR03278.1"/>
    <property type="molecule type" value="Genomic_DNA"/>
</dbReference>